<dbReference type="EMBL" id="JAACAK010000129">
    <property type="protein sequence ID" value="NIR76415.1"/>
    <property type="molecule type" value="Genomic_DNA"/>
</dbReference>
<reference evidence="3 4" key="1">
    <citation type="submission" date="2020-01" db="EMBL/GenBank/DDBJ databases">
        <title>Genomes assembled from Gulf of Kutch pelagic sediment metagenomes.</title>
        <authorList>
            <person name="Chandrashekar M."/>
            <person name="Mahajan M.S."/>
            <person name="Dave K.J."/>
            <person name="Vatsa P."/>
            <person name="Nathani N.M."/>
        </authorList>
    </citation>
    <scope>NUCLEOTIDE SEQUENCE [LARGE SCALE GENOMIC DNA]</scope>
    <source>
        <strain evidence="3">KS3-K002</strain>
    </source>
</reference>
<evidence type="ECO:0000313" key="4">
    <source>
        <dbReference type="Proteomes" id="UP000702544"/>
    </source>
</evidence>
<feature type="non-terminal residue" evidence="3">
    <location>
        <position position="96"/>
    </location>
</feature>
<dbReference type="AlphaFoldDB" id="A0AAE4Z9T9"/>
<feature type="region of interest" description="Disordered" evidence="1">
    <location>
        <begin position="1"/>
        <end position="46"/>
    </location>
</feature>
<dbReference type="Proteomes" id="UP000702544">
    <property type="component" value="Unassembled WGS sequence"/>
</dbReference>
<dbReference type="Pfam" id="PF08308">
    <property type="entry name" value="PEGA"/>
    <property type="match status" value="1"/>
</dbReference>
<evidence type="ECO:0000256" key="1">
    <source>
        <dbReference type="SAM" id="MobiDB-lite"/>
    </source>
</evidence>
<proteinExistence type="predicted"/>
<name>A0AAE4Z9T9_9BACT</name>
<evidence type="ECO:0000259" key="2">
    <source>
        <dbReference type="Pfam" id="PF08308"/>
    </source>
</evidence>
<organism evidence="3 4">
    <name type="scientific">Candidatus Kutchimonas denitrificans</name>
    <dbReference type="NCBI Taxonomy" id="3056748"/>
    <lineage>
        <taxon>Bacteria</taxon>
        <taxon>Pseudomonadati</taxon>
        <taxon>Gemmatimonadota</taxon>
        <taxon>Gemmatimonadia</taxon>
        <taxon>Candidatus Palauibacterales</taxon>
        <taxon>Candidatus Palauibacteraceae</taxon>
        <taxon>Candidatus Kutchimonas</taxon>
    </lineage>
</organism>
<gene>
    <name evidence="3" type="ORF">GWO12_15100</name>
</gene>
<accession>A0AAE4Z9T9</accession>
<dbReference type="InterPro" id="IPR013229">
    <property type="entry name" value="PEGA"/>
</dbReference>
<feature type="domain" description="PEGA" evidence="2">
    <location>
        <begin position="38"/>
        <end position="68"/>
    </location>
</feature>
<evidence type="ECO:0000313" key="3">
    <source>
        <dbReference type="EMBL" id="NIR76415.1"/>
    </source>
</evidence>
<comment type="caution">
    <text evidence="3">The sequence shown here is derived from an EMBL/GenBank/DDBJ whole genome shotgun (WGS) entry which is preliminary data.</text>
</comment>
<protein>
    <submittedName>
        <fullName evidence="3">PEGA domain-containing protein</fullName>
    </submittedName>
</protein>
<sequence length="96" mass="9939">MTARPLAGGGTAAGDADVEPDADVNSQALSSGEFEPEPLGQTPLEGLRIPRATHLLRLEKEGFAPAERLASSALARAQTEIIGSGQDIVVHVELVP</sequence>